<proteinExistence type="predicted"/>
<evidence type="ECO:0000313" key="2">
    <source>
        <dbReference type="EMBL" id="MCX2980305.1"/>
    </source>
</evidence>
<gene>
    <name evidence="2" type="ORF">EYC98_05405</name>
</gene>
<dbReference type="RefSeq" id="WP_279244282.1">
    <property type="nucleotide sequence ID" value="NZ_SHNN01000001.1"/>
</dbReference>
<dbReference type="Pfam" id="PF14238">
    <property type="entry name" value="DUF4340"/>
    <property type="match status" value="1"/>
</dbReference>
<protein>
    <submittedName>
        <fullName evidence="2">DUF4340 domain-containing protein</fullName>
    </submittedName>
</protein>
<accession>A0ABT3TDC2</accession>
<comment type="caution">
    <text evidence="2">The sequence shown here is derived from an EMBL/GenBank/DDBJ whole genome shotgun (WGS) entry which is preliminary data.</text>
</comment>
<keyword evidence="3" id="KW-1185">Reference proteome</keyword>
<dbReference type="EMBL" id="SHNN01000001">
    <property type="protein sequence ID" value="MCX2980305.1"/>
    <property type="molecule type" value="Genomic_DNA"/>
</dbReference>
<organism evidence="2 3">
    <name type="scientific">Candidatus Litorirhabdus singularis</name>
    <dbReference type="NCBI Taxonomy" id="2518993"/>
    <lineage>
        <taxon>Bacteria</taxon>
        <taxon>Pseudomonadati</taxon>
        <taxon>Pseudomonadota</taxon>
        <taxon>Gammaproteobacteria</taxon>
        <taxon>Cellvibrionales</taxon>
        <taxon>Halieaceae</taxon>
        <taxon>Candidatus Litorirhabdus</taxon>
    </lineage>
</organism>
<name>A0ABT3TDC2_9GAMM</name>
<reference evidence="2" key="1">
    <citation type="submission" date="2019-02" db="EMBL/GenBank/DDBJ databases">
        <authorList>
            <person name="Li S.-H."/>
        </authorList>
    </citation>
    <scope>NUCLEOTIDE SEQUENCE</scope>
    <source>
        <strain evidence="2">IMCC14734</strain>
    </source>
</reference>
<dbReference type="InterPro" id="IPR025641">
    <property type="entry name" value="DUF4340"/>
</dbReference>
<dbReference type="Proteomes" id="UP001143362">
    <property type="component" value="Unassembled WGS sequence"/>
</dbReference>
<feature type="domain" description="DUF4340" evidence="1">
    <location>
        <begin position="67"/>
        <end position="229"/>
    </location>
</feature>
<evidence type="ECO:0000259" key="1">
    <source>
        <dbReference type="Pfam" id="PF14238"/>
    </source>
</evidence>
<sequence length="303" mass="33961">MNRSIKLLAALLVVQLLIASWIFWPQQQTLQNDAQTAVVTVEPESIQRLIISDLANSTVIQRRDGDWVLPEYHYLPAAEDKLSALLQQLPSLQQGWPVAQTEAAALRFEVATTNYQRKLEWVSGDEVVATLYLGTSPGFRKVHARRADSNDIYAITFNAFDAPAQQGQWFDQTLLQLNDIERVEGLDYALERSATGWQSNTGREANVDAVDELINGLENLIASGVVSQETATILHETTAPPTLVAQTGGERYEIRLFQIDETYYIKRSDIDIYFNLSALDFDRLNTANADNLFAKTVPDDQSL</sequence>
<evidence type="ECO:0000313" key="3">
    <source>
        <dbReference type="Proteomes" id="UP001143362"/>
    </source>
</evidence>